<protein>
    <recommendedName>
        <fullName evidence="1">Putative competence-damage inducible protein</fullName>
    </recommendedName>
</protein>
<organism evidence="3 4">
    <name type="scientific">Lentibacillus kimchii</name>
    <dbReference type="NCBI Taxonomy" id="1542911"/>
    <lineage>
        <taxon>Bacteria</taxon>
        <taxon>Bacillati</taxon>
        <taxon>Bacillota</taxon>
        <taxon>Bacilli</taxon>
        <taxon>Bacillales</taxon>
        <taxon>Bacillaceae</taxon>
        <taxon>Lentibacillus</taxon>
    </lineage>
</organism>
<evidence type="ECO:0000259" key="2">
    <source>
        <dbReference type="SMART" id="SM00852"/>
    </source>
</evidence>
<dbReference type="NCBIfam" id="TIGR00200">
    <property type="entry name" value="cinA_nterm"/>
    <property type="match status" value="1"/>
</dbReference>
<dbReference type="PANTHER" id="PTHR13939:SF0">
    <property type="entry name" value="NMN AMIDOHYDROLASE-LIKE PROTEIN YFAY"/>
    <property type="match status" value="1"/>
</dbReference>
<sequence length="415" mass="45722">MMKQENAEIVAVGTELLLGQIPNTNAQWLSKAMASIGINVRHHSVVGDNLRRVEEQFRIAGERADIIIVTGGLGPTEDDLTREAFQQLTGIPIIEHKSSMEKIEAYFAEKQETMTSNNRKQARVFTGADVMTNNTGMAPGMIVTHNDKTWVFLPGVPREMKRMMTDRVIPRLQQVIGRDTVIKSTMLRFTGIGESKVEDKLLDLIQQQTNPTIAPLAQDQGIAIRLTAKAEFDQEADRLIKQSRAAVMERVGEFFHGTDDQTLEESVYSLLKQQGYTLGAAESLTGGMFTERLTAIPGASDVCTGAIVCYGTQVKEQVLNVSSELIRQHGTISEACASSMAENVRSRLDSDIGISFTGAAGPDSSERQPAGTVFIGVYDKSGKQTVEKYTFQGDRQTVRERAVLKGYELLFNLLK</sequence>
<keyword evidence="4" id="KW-1185">Reference proteome</keyword>
<dbReference type="NCBIfam" id="TIGR00199">
    <property type="entry name" value="PncC_domain"/>
    <property type="match status" value="1"/>
</dbReference>
<dbReference type="InterPro" id="IPR036425">
    <property type="entry name" value="MoaB/Mog-like_dom_sf"/>
</dbReference>
<dbReference type="InterPro" id="IPR036653">
    <property type="entry name" value="CinA-like_C"/>
</dbReference>
<dbReference type="Pfam" id="PF00994">
    <property type="entry name" value="MoCF_biosynth"/>
    <property type="match status" value="1"/>
</dbReference>
<dbReference type="PIRSF" id="PIRSF006728">
    <property type="entry name" value="CinA"/>
    <property type="match status" value="1"/>
</dbReference>
<dbReference type="Gene3D" id="3.90.950.20">
    <property type="entry name" value="CinA-like"/>
    <property type="match status" value="1"/>
</dbReference>
<accession>A0ABW2UQ10</accession>
<comment type="caution">
    <text evidence="3">The sequence shown here is derived from an EMBL/GenBank/DDBJ whole genome shotgun (WGS) entry which is preliminary data.</text>
</comment>
<dbReference type="Gene3D" id="3.30.70.2860">
    <property type="match status" value="1"/>
</dbReference>
<feature type="domain" description="MoaB/Mog" evidence="2">
    <location>
        <begin position="8"/>
        <end position="174"/>
    </location>
</feature>
<evidence type="ECO:0000313" key="3">
    <source>
        <dbReference type="EMBL" id="MFC7745861.1"/>
    </source>
</evidence>
<dbReference type="PANTHER" id="PTHR13939">
    <property type="entry name" value="NICOTINAMIDE-NUCLEOTIDE AMIDOHYDROLASE PNCC"/>
    <property type="match status" value="1"/>
</dbReference>
<name>A0ABW2UQ10_9BACI</name>
<evidence type="ECO:0000256" key="1">
    <source>
        <dbReference type="HAMAP-Rule" id="MF_00226"/>
    </source>
</evidence>
<dbReference type="InterPro" id="IPR050101">
    <property type="entry name" value="CinA"/>
</dbReference>
<dbReference type="Pfam" id="PF02464">
    <property type="entry name" value="CinA"/>
    <property type="match status" value="1"/>
</dbReference>
<dbReference type="InterPro" id="IPR008136">
    <property type="entry name" value="CinA_C"/>
</dbReference>
<dbReference type="Proteomes" id="UP001596620">
    <property type="component" value="Unassembled WGS sequence"/>
</dbReference>
<comment type="similarity">
    <text evidence="1">Belongs to the CinA family.</text>
</comment>
<dbReference type="SUPFAM" id="SSF142433">
    <property type="entry name" value="CinA-like"/>
    <property type="match status" value="1"/>
</dbReference>
<dbReference type="NCBIfam" id="TIGR00177">
    <property type="entry name" value="molyb_syn"/>
    <property type="match status" value="1"/>
</dbReference>
<dbReference type="SUPFAM" id="SSF53218">
    <property type="entry name" value="Molybdenum cofactor biosynthesis proteins"/>
    <property type="match status" value="1"/>
</dbReference>
<dbReference type="Pfam" id="PF18146">
    <property type="entry name" value="CinA_KH"/>
    <property type="match status" value="1"/>
</dbReference>
<evidence type="ECO:0000313" key="4">
    <source>
        <dbReference type="Proteomes" id="UP001596620"/>
    </source>
</evidence>
<proteinExistence type="inferred from homology"/>
<gene>
    <name evidence="1" type="primary">cinA</name>
    <name evidence="3" type="ORF">ACFQU8_01215</name>
</gene>
<dbReference type="InterPro" id="IPR001453">
    <property type="entry name" value="MoaB/Mog_dom"/>
</dbReference>
<dbReference type="NCBIfam" id="NF001813">
    <property type="entry name" value="PRK00549.1"/>
    <property type="match status" value="1"/>
</dbReference>
<dbReference type="SMART" id="SM00852">
    <property type="entry name" value="MoCF_biosynth"/>
    <property type="match status" value="1"/>
</dbReference>
<dbReference type="EMBL" id="JBHTGR010000001">
    <property type="protein sequence ID" value="MFC7745861.1"/>
    <property type="molecule type" value="Genomic_DNA"/>
</dbReference>
<reference evidence="4" key="1">
    <citation type="journal article" date="2019" name="Int. J. Syst. Evol. Microbiol.">
        <title>The Global Catalogue of Microorganisms (GCM) 10K type strain sequencing project: providing services to taxonomists for standard genome sequencing and annotation.</title>
        <authorList>
            <consortium name="The Broad Institute Genomics Platform"/>
            <consortium name="The Broad Institute Genome Sequencing Center for Infectious Disease"/>
            <person name="Wu L."/>
            <person name="Ma J."/>
        </authorList>
    </citation>
    <scope>NUCLEOTIDE SEQUENCE [LARGE SCALE GENOMIC DNA]</scope>
    <source>
        <strain evidence="4">JCM 30234</strain>
    </source>
</reference>
<dbReference type="CDD" id="cd00885">
    <property type="entry name" value="cinA"/>
    <property type="match status" value="1"/>
</dbReference>
<dbReference type="Gene3D" id="3.40.980.10">
    <property type="entry name" value="MoaB/Mog-like domain"/>
    <property type="match status" value="1"/>
</dbReference>
<dbReference type="InterPro" id="IPR008135">
    <property type="entry name" value="Competence-induced_CinA"/>
</dbReference>
<dbReference type="InterPro" id="IPR041424">
    <property type="entry name" value="CinA_KH"/>
</dbReference>
<dbReference type="HAMAP" id="MF_00226_B">
    <property type="entry name" value="CinA_B"/>
    <property type="match status" value="1"/>
</dbReference>